<keyword evidence="7" id="KW-1185">Reference proteome</keyword>
<dbReference type="InterPro" id="IPR022385">
    <property type="entry name" value="Rhs_assc_core"/>
</dbReference>
<dbReference type="PANTHER" id="PTHR32305">
    <property type="match status" value="1"/>
</dbReference>
<dbReference type="InterPro" id="IPR050708">
    <property type="entry name" value="T6SS_VgrG/RHS"/>
</dbReference>
<protein>
    <recommendedName>
        <fullName evidence="5">LamG-like jellyroll fold domain-containing protein</fullName>
    </recommendedName>
</protein>
<dbReference type="Proteomes" id="UP000640052">
    <property type="component" value="Unassembled WGS sequence"/>
</dbReference>
<evidence type="ECO:0000256" key="1">
    <source>
        <dbReference type="ARBA" id="ARBA00022729"/>
    </source>
</evidence>
<dbReference type="InterPro" id="IPR013320">
    <property type="entry name" value="ConA-like_dom_sf"/>
</dbReference>
<dbReference type="NCBIfam" id="TIGR03696">
    <property type="entry name" value="Rhs_assc_core"/>
    <property type="match status" value="1"/>
</dbReference>
<name>A0A919QIS3_9ACTN</name>
<evidence type="ECO:0000256" key="4">
    <source>
        <dbReference type="SAM" id="MobiDB-lite"/>
    </source>
</evidence>
<feature type="region of interest" description="Disordered" evidence="4">
    <location>
        <begin position="1611"/>
        <end position="1647"/>
    </location>
</feature>
<dbReference type="InterPro" id="IPR006530">
    <property type="entry name" value="YD"/>
</dbReference>
<evidence type="ECO:0000256" key="2">
    <source>
        <dbReference type="ARBA" id="ARBA00022737"/>
    </source>
</evidence>
<feature type="region of interest" description="Disordered" evidence="4">
    <location>
        <begin position="2374"/>
        <end position="2396"/>
    </location>
</feature>
<dbReference type="InterPro" id="IPR006558">
    <property type="entry name" value="LamG-like"/>
</dbReference>
<gene>
    <name evidence="6" type="ORF">Aph01nite_78680</name>
</gene>
<dbReference type="EMBL" id="BOOA01000136">
    <property type="protein sequence ID" value="GIH29558.1"/>
    <property type="molecule type" value="Genomic_DNA"/>
</dbReference>
<dbReference type="RefSeq" id="WP_204046169.1">
    <property type="nucleotide sequence ID" value="NZ_BOOA01000136.1"/>
</dbReference>
<dbReference type="NCBIfam" id="TIGR01643">
    <property type="entry name" value="YD_repeat_2x"/>
    <property type="match status" value="11"/>
</dbReference>
<feature type="domain" description="LamG-like jellyroll fold" evidence="5">
    <location>
        <begin position="1471"/>
        <end position="1606"/>
    </location>
</feature>
<dbReference type="Pfam" id="PF20148">
    <property type="entry name" value="DUF6531"/>
    <property type="match status" value="1"/>
</dbReference>
<dbReference type="SMART" id="SM00560">
    <property type="entry name" value="LamGL"/>
    <property type="match status" value="1"/>
</dbReference>
<dbReference type="InterPro" id="IPR031325">
    <property type="entry name" value="RHS_repeat"/>
</dbReference>
<evidence type="ECO:0000259" key="5">
    <source>
        <dbReference type="SMART" id="SM00560"/>
    </source>
</evidence>
<dbReference type="SUPFAM" id="SSF49899">
    <property type="entry name" value="Concanavalin A-like lectins/glucanases"/>
    <property type="match status" value="2"/>
</dbReference>
<dbReference type="InterPro" id="IPR056823">
    <property type="entry name" value="TEN-like_YD-shell"/>
</dbReference>
<dbReference type="Pfam" id="PF25023">
    <property type="entry name" value="TEN_YD-shell"/>
    <property type="match status" value="1"/>
</dbReference>
<evidence type="ECO:0000256" key="3">
    <source>
        <dbReference type="ARBA" id="ARBA00023157"/>
    </source>
</evidence>
<dbReference type="Pfam" id="PF05593">
    <property type="entry name" value="RHS_repeat"/>
    <property type="match status" value="9"/>
</dbReference>
<proteinExistence type="predicted"/>
<feature type="compositionally biased region" description="Pro residues" evidence="4">
    <location>
        <begin position="1622"/>
        <end position="1636"/>
    </location>
</feature>
<reference evidence="6" key="1">
    <citation type="submission" date="2021-01" db="EMBL/GenBank/DDBJ databases">
        <title>Whole genome shotgun sequence of Acrocarpospora phusangensis NBRC 108782.</title>
        <authorList>
            <person name="Komaki H."/>
            <person name="Tamura T."/>
        </authorList>
    </citation>
    <scope>NUCLEOTIDE SEQUENCE</scope>
    <source>
        <strain evidence="6">NBRC 108782</strain>
    </source>
</reference>
<dbReference type="Pfam" id="PF13385">
    <property type="entry name" value="Laminin_G_3"/>
    <property type="match status" value="2"/>
</dbReference>
<keyword evidence="2" id="KW-0677">Repeat</keyword>
<dbReference type="Gene3D" id="2.180.10.10">
    <property type="entry name" value="RHS repeat-associated core"/>
    <property type="match status" value="6"/>
</dbReference>
<dbReference type="PANTHER" id="PTHR32305:SF15">
    <property type="entry name" value="PROTEIN RHSA-RELATED"/>
    <property type="match status" value="1"/>
</dbReference>
<feature type="compositionally biased region" description="Pro residues" evidence="4">
    <location>
        <begin position="1384"/>
        <end position="1407"/>
    </location>
</feature>
<evidence type="ECO:0000313" key="6">
    <source>
        <dbReference type="EMBL" id="GIH29558.1"/>
    </source>
</evidence>
<evidence type="ECO:0000313" key="7">
    <source>
        <dbReference type="Proteomes" id="UP000640052"/>
    </source>
</evidence>
<comment type="caution">
    <text evidence="6">The sequence shown here is derived from an EMBL/GenBank/DDBJ whole genome shotgun (WGS) entry which is preliminary data.</text>
</comment>
<accession>A0A919QIS3</accession>
<feature type="region of interest" description="Disordered" evidence="4">
    <location>
        <begin position="48"/>
        <end position="96"/>
    </location>
</feature>
<sequence>MSRRVFRLPKNRRLLAKTSIVLLLAAFPGFLELPALAEARQTRPQALGLPPQAVSGELPDDPIPVQLPGDANGRPHLVDVSDTTSNLPTVPSKQDVTLPRGAVPAEVRHRTSDIPATGGLKKPPPLPSAKTAAEPTLATALAKARQSGKRTPVETATTETSITYANPDGTLTTEVSAEVARVRRGPAWVPIDLTLVESGGVLRPKAGKTDVSFSAGGSGPLVSLVKSPTETLALTWPETLPEPVLKGNTATYRGAAGENADLVVTMLPTGFTQDVILRKRPDDPVKITMGVEGEGLSLAETSSGGLKLTTDTGRTIASAPVPVMYDTSAQDPATIDTKVVTKGGEQSLVLTPDAEFLADPDTVYPVTVDPTITLTPTTDLYVSSASPTSSYGSLQYLSVGGGDQAFADFTVPSLAGSTVSAASLLVAGTFNASGCTSVRINRVTSSWAAGTTWNTRPSVTTTGQATGTGTTSGITTNITAIVQAWAAGEPEYGLRLDNTTTQCRIQSSETSYYPILSITHSAASLGVSNPGIQPAVTGEDGVKISSLTPQLTAMVTGSGSGLKGEFQVQAGGSQVWSGQSGTVSSGATATATVPSGILSDGQAIQYRARAIINGGSSSSWTAWQDARVTSTAIDSLTFKMFSPVDNTQVGTLTPALSAHAEGPGEAATTYWYQVCSGTQGNWSWCESSPWVKGAWTVPANKLDYGKTYWWYAQAATGATTITSPWRTFIPTPEQASINSLLASGAEGREFDHVTGNYTTSSTDLVVASAGPPLSVVRTYNSLDPRTDGAFGAGWTSRWDTRLVNEPKTKTVLITYPDGKQWRFAKRSDGGFAAPEGMYATLATQPGGGWRLMDKESTSYWFDSGGRLTQVTDHRGRTQTLTYNGAGKLATATGTGGRTLTFTWTGPHVTSVSTASVGGSPLTYTYQYTGDLLTKACGPAAGGACTDYEYGNDSRYHSSVWDANPFGYWRLNENSAALGTVVANQTDAITRVDGGRIRGGTADATAGVTAPLEESSDPAMRFGGTNNSAYVSLPPGMINAQGGEISVEAWFKTTTKGTILGYQNSATSNPTAYTPALYVGADGKLRGQFWNGTAAPITSTGTVNDGDWHHAILTGAGDSQTLYLDGQPVGTLSGLIAHLGQWDTRIGYGFGSASWPSTVGSAGPFAFGGDIDEVAVYNKPLSAEQVATHHGTRSKRRQITKITDSTGRIRATNTYKADGGRLLTHTDRNGGLWQLSAPVHTKVSSTETTATITVTDPANETLVYKTDAWRGNRLISKTDQLNKVTSFEYDAAGFPSKMTDPNGNITRYAHDARGNMVGRNSCRTSTVCFWEWFSYEWYADPFDPRNDRMNAHRDARSASSVDNTYLRRWTYNTFGEVTSDKRPVPGSPIPPPPTPSPSPSPSASPSPAPGLVAAYGMDAGTGATVTDASGLGNHGTGNAATWQAGKYGQALDFNTSTSTVYVPDHSSLDLSNGLTVEAWVKPETNPVESTLLVKHHGSDLAYHLETRYGSDPPNFTVRMSGELAYRKAEHSSMLPIGEWTHLAATFNGTTISMYVNGTLVDTNTSGSAYTIQNGSGGLYIGGTPHWGAYFDGLVDEVRIYNRALTQPQIAADMTTPISGGGPAPGPSPSPSPSPQPEPEMAGTTWTYTDGSGGVPAGLVAGMSDALGNETTYEYNAAGDLIEQTSPTGLVTAFGRDAIGRQTTKTDVTPAYPGGITTTYAYDTRGRLETVTEPAVENEVTDVVHTKRTTYTYDTAGRPLTETVSDLTGGDPPRQTSYAYDTRGRVVSVTDPEGGVRQQTWNTRGLQTSVTNEVGTRVDYGYNDRGERTTETLQDWTGNPNNPQSAADVVMASYAYDPGGRLASTTDAMGRTTRFTYGNDDTVTQKIADDARLNGSTTPRDVVLEASTYDPAGNLTRVVAGGGKTTTDYVYDAATRLISTTADPAGAARKTVYAYDNAGRVTSTTATAAGGPRAEVVGFTYDDEGRVTHKTVENGATDLVSTMVYGDRGDPTQVTSPGGNTTQFRYDPAGRLAERKQPSVNVERDGAAAVAQQPITRFGFNTSGDPTHVTDPEGRTKVTAYDKAGRATGSTSPSYTRPGGSPVTPATAIAYDDAGRATNATDALGQTRSTLYDALGRVVRVTDPPATTGATPGRTDYTYTLNGELLSQVDPTGARQEATYDDLGRQITTTAIERKPSTVTLTGHAEYDDAGNLLSEQRPAGDSADAVVNAFGEITSLTDALGKTTTFGYDLAGRQTSVTDPLGNKSVTTYDLAGRPTAVADLDDAGATLRTRTTGFSSDGHPTTMVDAEGRTRTAAFDAIGRMTQLVEPVSAGVSITTSFGYDAAGARTRYTDGRGNATITTYNTLGLTESLIEPSTTAHPNAADRTWTTGYDAKGNPITEVQPGGVTITRTFDNLGRLTGQTGSGGGAATTAAKTFGYDLAGRMTSAGDLTFSLNDRGALLKTTKSGVDQATFAYDANGRLTQRGDAAGATSFTWNGGDRLTTMTDPLTGVTVSYGYDDAGRRTSATHGSGGPARTYAYDDLDRLTSDVLKTGGGANLASITYGYDLENRLTAKTTTGTAGAGANTYAYDHSGRLTSWTSPTATTAYAWDASGNRTQAGSDTFTYDQRNRLTTGAGTDYTYTPRGTQATATKAGVTVNSTFDAFNRMITDGSVTYAYDTLDRMSTRTQSGVTSKYVYASLSNDLAAVTDAAGVAQEIYNRDATGAVVSSRTGSATAQFQLTDRHRDAVASFTAGATSLSGSTAYDPFGTVITTGGTRPQLGYQSSWTDPDTTKANMAARWYQPGTGTFNSRDTMTLPAAPSGQANRYAYALGSPLSRIDPSGHASLELDLDVSFENDGGIEVCRGTDCGAYYHKVWETTYVPLPPDPRFKDDIAKELGVMNNGRKPEKDIDYWGMTEATQIEYLKDYNPLLSYEEQIGAAMDAAIATGDLKSLEKLMAVTRDKLGAPKGASAKEYYGLMKQQQKARETMASCQAKIEKGIDASACKRLIRGEWNKWRGIFCKDGFFAPEGDWECNLRDVAVYGSWTAAVLKGEFLPLKLVKFLASQDPTLPDSVFTRRLIAWAEKEGGKGMNCRFHDEYHMTVCSGLKSGVHFGRGATTLGSVMLTSKPLHVWNLTTSRDYIVTYMAHEARHTRQWQDYYVAGGNFWPTYLVFYLWEGPNECTNLYERQAEDAGNVYTC</sequence>
<feature type="compositionally biased region" description="Polar residues" evidence="4">
    <location>
        <begin position="81"/>
        <end position="95"/>
    </location>
</feature>
<organism evidence="6 7">
    <name type="scientific">Acrocarpospora phusangensis</name>
    <dbReference type="NCBI Taxonomy" id="1070424"/>
    <lineage>
        <taxon>Bacteria</taxon>
        <taxon>Bacillati</taxon>
        <taxon>Actinomycetota</taxon>
        <taxon>Actinomycetes</taxon>
        <taxon>Streptosporangiales</taxon>
        <taxon>Streptosporangiaceae</taxon>
        <taxon>Acrocarpospora</taxon>
    </lineage>
</organism>
<keyword evidence="3" id="KW-1015">Disulfide bond</keyword>
<feature type="region of interest" description="Disordered" evidence="4">
    <location>
        <begin position="1375"/>
        <end position="1414"/>
    </location>
</feature>
<dbReference type="Gene3D" id="2.60.120.200">
    <property type="match status" value="2"/>
</dbReference>
<dbReference type="InterPro" id="IPR045351">
    <property type="entry name" value="DUF6531"/>
</dbReference>
<keyword evidence="1" id="KW-0732">Signal</keyword>